<dbReference type="SUPFAM" id="SSF52540">
    <property type="entry name" value="P-loop containing nucleoside triphosphate hydrolases"/>
    <property type="match status" value="1"/>
</dbReference>
<feature type="region of interest" description="Disordered" evidence="9">
    <location>
        <begin position="1"/>
        <end position="22"/>
    </location>
</feature>
<evidence type="ECO:0000256" key="7">
    <source>
        <dbReference type="ARBA" id="ARBA00034617"/>
    </source>
</evidence>
<dbReference type="EMBL" id="KN819347">
    <property type="protein sequence ID" value="KIJ13965.1"/>
    <property type="molecule type" value="Genomic_DNA"/>
</dbReference>
<evidence type="ECO:0000256" key="4">
    <source>
        <dbReference type="ARBA" id="ARBA00023125"/>
    </source>
</evidence>
<dbReference type="InterPro" id="IPR027417">
    <property type="entry name" value="P-loop_NTPase"/>
</dbReference>
<dbReference type="GO" id="GO:0000724">
    <property type="term" value="P:double-strand break repair via homologous recombination"/>
    <property type="evidence" value="ECO:0007669"/>
    <property type="project" value="TreeGrafter"/>
</dbReference>
<proteinExistence type="inferred from homology"/>
<dbReference type="SMART" id="SM00490">
    <property type="entry name" value="HELICc"/>
    <property type="match status" value="1"/>
</dbReference>
<keyword evidence="4" id="KW-0238">DNA-binding</keyword>
<dbReference type="GO" id="GO:0009378">
    <property type="term" value="F:four-way junction helicase activity"/>
    <property type="evidence" value="ECO:0007669"/>
    <property type="project" value="TreeGrafter"/>
</dbReference>
<evidence type="ECO:0000256" key="9">
    <source>
        <dbReference type="SAM" id="MobiDB-lite"/>
    </source>
</evidence>
<reference evidence="13" key="2">
    <citation type="submission" date="2015-01" db="EMBL/GenBank/DDBJ databases">
        <title>Evolutionary Origins and Diversification of the Mycorrhizal Mutualists.</title>
        <authorList>
            <consortium name="DOE Joint Genome Institute"/>
            <consortium name="Mycorrhizal Genomics Consortium"/>
            <person name="Kohler A."/>
            <person name="Kuo A."/>
            <person name="Nagy L.G."/>
            <person name="Floudas D."/>
            <person name="Copeland A."/>
            <person name="Barry K.W."/>
            <person name="Cichocki N."/>
            <person name="Veneault-Fourrey C."/>
            <person name="LaButti K."/>
            <person name="Lindquist E.A."/>
            <person name="Lipzen A."/>
            <person name="Lundell T."/>
            <person name="Morin E."/>
            <person name="Murat C."/>
            <person name="Riley R."/>
            <person name="Ohm R."/>
            <person name="Sun H."/>
            <person name="Tunlid A."/>
            <person name="Henrissat B."/>
            <person name="Grigoriev I.V."/>
            <person name="Hibbett D.S."/>
            <person name="Martin F."/>
        </authorList>
    </citation>
    <scope>NUCLEOTIDE SEQUENCE [LARGE SCALE GENOMIC DNA]</scope>
    <source>
        <strain evidence="13">ATCC 200175</strain>
    </source>
</reference>
<dbReference type="OrthoDB" id="10261556at2759"/>
<name>A0A0C9TED8_PAXIN</name>
<evidence type="ECO:0000256" key="3">
    <source>
        <dbReference type="ARBA" id="ARBA00022840"/>
    </source>
</evidence>
<dbReference type="GO" id="GO:0003677">
    <property type="term" value="F:DNA binding"/>
    <property type="evidence" value="ECO:0007669"/>
    <property type="project" value="UniProtKB-KW"/>
</dbReference>
<keyword evidence="2" id="KW-0547">Nucleotide-binding</keyword>
<dbReference type="InterPro" id="IPR001650">
    <property type="entry name" value="Helicase_C-like"/>
</dbReference>
<organism evidence="12 13">
    <name type="scientific">Paxillus involutus ATCC 200175</name>
    <dbReference type="NCBI Taxonomy" id="664439"/>
    <lineage>
        <taxon>Eukaryota</taxon>
        <taxon>Fungi</taxon>
        <taxon>Dikarya</taxon>
        <taxon>Basidiomycota</taxon>
        <taxon>Agaricomycotina</taxon>
        <taxon>Agaricomycetes</taxon>
        <taxon>Agaricomycetidae</taxon>
        <taxon>Boletales</taxon>
        <taxon>Paxilineae</taxon>
        <taxon>Paxillaceae</taxon>
        <taxon>Paxillus</taxon>
    </lineage>
</organism>
<dbReference type="InterPro" id="IPR011545">
    <property type="entry name" value="DEAD/DEAH_box_helicase_dom"/>
</dbReference>
<dbReference type="GO" id="GO:0005634">
    <property type="term" value="C:nucleus"/>
    <property type="evidence" value="ECO:0007669"/>
    <property type="project" value="TreeGrafter"/>
</dbReference>
<evidence type="ECO:0000256" key="5">
    <source>
        <dbReference type="ARBA" id="ARBA00023235"/>
    </source>
</evidence>
<feature type="domain" description="Helicase C-terminal" evidence="11">
    <location>
        <begin position="250"/>
        <end position="401"/>
    </location>
</feature>
<dbReference type="GO" id="GO:0005524">
    <property type="term" value="F:ATP binding"/>
    <property type="evidence" value="ECO:0007669"/>
    <property type="project" value="UniProtKB-KW"/>
</dbReference>
<dbReference type="GO" id="GO:0005694">
    <property type="term" value="C:chromosome"/>
    <property type="evidence" value="ECO:0007669"/>
    <property type="project" value="TreeGrafter"/>
</dbReference>
<comment type="similarity">
    <text evidence="1">Belongs to the helicase family. RecQ subfamily.</text>
</comment>
<evidence type="ECO:0000259" key="11">
    <source>
        <dbReference type="PROSITE" id="PS51194"/>
    </source>
</evidence>
<dbReference type="PROSITE" id="PS51192">
    <property type="entry name" value="HELICASE_ATP_BIND_1"/>
    <property type="match status" value="1"/>
</dbReference>
<evidence type="ECO:0000256" key="8">
    <source>
        <dbReference type="ARBA" id="ARBA00034808"/>
    </source>
</evidence>
<feature type="region of interest" description="Disordered" evidence="9">
    <location>
        <begin position="377"/>
        <end position="403"/>
    </location>
</feature>
<sequence>MYKPANDTVVTPKDSHTERKQKSYTNLVNSREVATKISSYSSENTRKAFTDACLRRCNNQPPYPWQLDAAEAFYLGLDCTVLAGTGFGKSLPFVMPCMLSSEKVLLVISPLNSLEEDQACRCRKMGLTSVAVNHQTYSDELHEELRLQKYQVIYTSPEMAISNPRFNGLLCSPNYHEHLIGIVIDEAHCIVQWGGDFRPTYGKLDKLRSFVPTHIPLYITSATMTPDVLSEEVSFIRNRTDFAAVDFLFKGVTHVDEMERALIFVNRVVDSQSGWQRAYKILPPHLRRHVGFLNSLRSERSKVSELELFRQGERRILWVTEVGGMGLDIPDITFAGQLGAPQSLTVWLQRAGRAGRSADVHACAVLYIEGSVVKRIGPGVNGEPGGENESEDDEEEERTYRKKLEPSLREFVEAKGCRRDVADKLFDNPPGRVGT</sequence>
<dbReference type="AlphaFoldDB" id="A0A0C9TED8"/>
<gene>
    <name evidence="12" type="ORF">PAXINDRAFT_80111</name>
</gene>
<dbReference type="SMART" id="SM00487">
    <property type="entry name" value="DEXDc"/>
    <property type="match status" value="1"/>
</dbReference>
<evidence type="ECO:0000256" key="2">
    <source>
        <dbReference type="ARBA" id="ARBA00022741"/>
    </source>
</evidence>
<accession>A0A0C9TED8</accession>
<comment type="catalytic activity">
    <reaction evidence="7">
        <text>Couples ATP hydrolysis with the unwinding of duplex DNA by translocating in the 3'-5' direction.</text>
        <dbReference type="EC" id="5.6.2.4"/>
    </reaction>
</comment>
<evidence type="ECO:0000313" key="12">
    <source>
        <dbReference type="EMBL" id="KIJ13965.1"/>
    </source>
</evidence>
<dbReference type="HOGENOM" id="CLU_001103_19_6_1"/>
<keyword evidence="6" id="KW-0539">Nucleus</keyword>
<reference evidence="12 13" key="1">
    <citation type="submission" date="2014-06" db="EMBL/GenBank/DDBJ databases">
        <authorList>
            <consortium name="DOE Joint Genome Institute"/>
            <person name="Kuo A."/>
            <person name="Kohler A."/>
            <person name="Nagy L.G."/>
            <person name="Floudas D."/>
            <person name="Copeland A."/>
            <person name="Barry K.W."/>
            <person name="Cichocki N."/>
            <person name="Veneault-Fourrey C."/>
            <person name="LaButti K."/>
            <person name="Lindquist E.A."/>
            <person name="Lipzen A."/>
            <person name="Lundell T."/>
            <person name="Morin E."/>
            <person name="Murat C."/>
            <person name="Sun H."/>
            <person name="Tunlid A."/>
            <person name="Henrissat B."/>
            <person name="Grigoriev I.V."/>
            <person name="Hibbett D.S."/>
            <person name="Martin F."/>
            <person name="Nordberg H.P."/>
            <person name="Cantor M.N."/>
            <person name="Hua S.X."/>
        </authorList>
    </citation>
    <scope>NUCLEOTIDE SEQUENCE [LARGE SCALE GENOMIC DNA]</scope>
    <source>
        <strain evidence="12 13">ATCC 200175</strain>
    </source>
</reference>
<dbReference type="EC" id="5.6.2.4" evidence="8"/>
<evidence type="ECO:0000313" key="13">
    <source>
        <dbReference type="Proteomes" id="UP000053647"/>
    </source>
</evidence>
<dbReference type="Proteomes" id="UP000053647">
    <property type="component" value="Unassembled WGS sequence"/>
</dbReference>
<protein>
    <recommendedName>
        <fullName evidence="8">DNA 3'-5' helicase</fullName>
        <ecNumber evidence="8">5.6.2.4</ecNumber>
    </recommendedName>
</protein>
<dbReference type="InterPro" id="IPR014001">
    <property type="entry name" value="Helicase_ATP-bd"/>
</dbReference>
<feature type="domain" description="Helicase ATP-binding" evidence="10">
    <location>
        <begin position="70"/>
        <end position="242"/>
    </location>
</feature>
<dbReference type="Pfam" id="PF00271">
    <property type="entry name" value="Helicase_C"/>
    <property type="match status" value="1"/>
</dbReference>
<keyword evidence="13" id="KW-1185">Reference proteome</keyword>
<evidence type="ECO:0000256" key="6">
    <source>
        <dbReference type="ARBA" id="ARBA00023242"/>
    </source>
</evidence>
<dbReference type="Pfam" id="PF00270">
    <property type="entry name" value="DEAD"/>
    <property type="match status" value="1"/>
</dbReference>
<keyword evidence="5" id="KW-0413">Isomerase</keyword>
<dbReference type="GO" id="GO:0005737">
    <property type="term" value="C:cytoplasm"/>
    <property type="evidence" value="ECO:0007669"/>
    <property type="project" value="TreeGrafter"/>
</dbReference>
<keyword evidence="3" id="KW-0067">ATP-binding</keyword>
<dbReference type="GO" id="GO:0043138">
    <property type="term" value="F:3'-5' DNA helicase activity"/>
    <property type="evidence" value="ECO:0007669"/>
    <property type="project" value="UniProtKB-EC"/>
</dbReference>
<evidence type="ECO:0000256" key="1">
    <source>
        <dbReference type="ARBA" id="ARBA00005446"/>
    </source>
</evidence>
<feature type="compositionally biased region" description="Acidic residues" evidence="9">
    <location>
        <begin position="386"/>
        <end position="397"/>
    </location>
</feature>
<dbReference type="PROSITE" id="PS51194">
    <property type="entry name" value="HELICASE_CTER"/>
    <property type="match status" value="1"/>
</dbReference>
<dbReference type="PANTHER" id="PTHR13710">
    <property type="entry name" value="DNA HELICASE RECQ FAMILY MEMBER"/>
    <property type="match status" value="1"/>
</dbReference>
<dbReference type="Gene3D" id="3.40.50.300">
    <property type="entry name" value="P-loop containing nucleotide triphosphate hydrolases"/>
    <property type="match status" value="2"/>
</dbReference>
<dbReference type="PANTHER" id="PTHR13710:SF153">
    <property type="entry name" value="RECQ-LIKE DNA HELICASE BLM"/>
    <property type="match status" value="1"/>
</dbReference>
<evidence type="ECO:0000259" key="10">
    <source>
        <dbReference type="PROSITE" id="PS51192"/>
    </source>
</evidence>